<comment type="caution">
    <text evidence="3">The sequence shown here is derived from an EMBL/GenBank/DDBJ whole genome shotgun (WGS) entry which is preliminary data.</text>
</comment>
<evidence type="ECO:0000256" key="1">
    <source>
        <dbReference type="SAM" id="MobiDB-lite"/>
    </source>
</evidence>
<feature type="non-terminal residue" evidence="3">
    <location>
        <position position="96"/>
    </location>
</feature>
<accession>A0A816FPN5</accession>
<gene>
    <name evidence="3" type="ORF">XAT740_LOCUS57491</name>
</gene>
<name>A0A816FPN5_ADIRI</name>
<reference evidence="3" key="1">
    <citation type="submission" date="2021-02" db="EMBL/GenBank/DDBJ databases">
        <authorList>
            <person name="Nowell W R."/>
        </authorList>
    </citation>
    <scope>NUCLEOTIDE SEQUENCE</scope>
</reference>
<proteinExistence type="predicted"/>
<feature type="region of interest" description="Disordered" evidence="1">
    <location>
        <begin position="1"/>
        <end position="20"/>
    </location>
</feature>
<evidence type="ECO:0000313" key="4">
    <source>
        <dbReference type="Proteomes" id="UP000663828"/>
    </source>
</evidence>
<dbReference type="EMBL" id="CAJNOR010011897">
    <property type="protein sequence ID" value="CAF1664398.1"/>
    <property type="molecule type" value="Genomic_DNA"/>
</dbReference>
<feature type="transmembrane region" description="Helical" evidence="2">
    <location>
        <begin position="70"/>
        <end position="95"/>
    </location>
</feature>
<keyword evidence="2" id="KW-0812">Transmembrane</keyword>
<keyword evidence="4" id="KW-1185">Reference proteome</keyword>
<dbReference type="Proteomes" id="UP000663828">
    <property type="component" value="Unassembled WGS sequence"/>
</dbReference>
<evidence type="ECO:0000256" key="2">
    <source>
        <dbReference type="SAM" id="Phobius"/>
    </source>
</evidence>
<protein>
    <submittedName>
        <fullName evidence="3">Uncharacterized protein</fullName>
    </submittedName>
</protein>
<organism evidence="3 4">
    <name type="scientific">Adineta ricciae</name>
    <name type="common">Rotifer</name>
    <dbReference type="NCBI Taxonomy" id="249248"/>
    <lineage>
        <taxon>Eukaryota</taxon>
        <taxon>Metazoa</taxon>
        <taxon>Spiralia</taxon>
        <taxon>Gnathifera</taxon>
        <taxon>Rotifera</taxon>
        <taxon>Eurotatoria</taxon>
        <taxon>Bdelloidea</taxon>
        <taxon>Adinetida</taxon>
        <taxon>Adinetidae</taxon>
        <taxon>Adineta</taxon>
    </lineage>
</organism>
<keyword evidence="2" id="KW-1133">Transmembrane helix</keyword>
<sequence length="96" mass="10555">MNVSAHKYQPISTNDDDGRPAASIIELTSGKPSADQYASIANYGSAFAYSRHVNLHTLSEKRPLVGIEKLAHHFVILLCAIFTCLLLPWSLIFAVK</sequence>
<dbReference type="AlphaFoldDB" id="A0A816FPN5"/>
<evidence type="ECO:0000313" key="3">
    <source>
        <dbReference type="EMBL" id="CAF1664398.1"/>
    </source>
</evidence>
<keyword evidence="2" id="KW-0472">Membrane</keyword>